<evidence type="ECO:0000313" key="2">
    <source>
        <dbReference type="EMBL" id="GIY59395.1"/>
    </source>
</evidence>
<dbReference type="AlphaFoldDB" id="A0AAV4UNG2"/>
<dbReference type="Proteomes" id="UP001054945">
    <property type="component" value="Unassembled WGS sequence"/>
</dbReference>
<reference evidence="2 3" key="1">
    <citation type="submission" date="2021-06" db="EMBL/GenBank/DDBJ databases">
        <title>Caerostris extrusa draft genome.</title>
        <authorList>
            <person name="Kono N."/>
            <person name="Arakawa K."/>
        </authorList>
    </citation>
    <scope>NUCLEOTIDE SEQUENCE [LARGE SCALE GENOMIC DNA]</scope>
</reference>
<keyword evidence="3" id="KW-1185">Reference proteome</keyword>
<name>A0AAV4UNG2_CAEEX</name>
<gene>
    <name evidence="2" type="ORF">CEXT_633741</name>
</gene>
<protein>
    <submittedName>
        <fullName evidence="2">Uncharacterized protein</fullName>
    </submittedName>
</protein>
<proteinExistence type="predicted"/>
<sequence length="128" mass="14558">MIAKPNPHNSQFPHEKTKHRHLQPTTVSQSLQGFNHQAREEEDFQLSRSETDNGRTWAQLCRALTQACIIQQVPATKSKIENPLGRDRRKDALEEKDYPEIIRFNGTPTSGINLAWRLAFGSVGLLVI</sequence>
<evidence type="ECO:0000313" key="3">
    <source>
        <dbReference type="Proteomes" id="UP001054945"/>
    </source>
</evidence>
<comment type="caution">
    <text evidence="2">The sequence shown here is derived from an EMBL/GenBank/DDBJ whole genome shotgun (WGS) entry which is preliminary data.</text>
</comment>
<evidence type="ECO:0000256" key="1">
    <source>
        <dbReference type="SAM" id="MobiDB-lite"/>
    </source>
</evidence>
<accession>A0AAV4UNG2</accession>
<organism evidence="2 3">
    <name type="scientific">Caerostris extrusa</name>
    <name type="common">Bark spider</name>
    <name type="synonym">Caerostris bankana</name>
    <dbReference type="NCBI Taxonomy" id="172846"/>
    <lineage>
        <taxon>Eukaryota</taxon>
        <taxon>Metazoa</taxon>
        <taxon>Ecdysozoa</taxon>
        <taxon>Arthropoda</taxon>
        <taxon>Chelicerata</taxon>
        <taxon>Arachnida</taxon>
        <taxon>Araneae</taxon>
        <taxon>Araneomorphae</taxon>
        <taxon>Entelegynae</taxon>
        <taxon>Araneoidea</taxon>
        <taxon>Araneidae</taxon>
        <taxon>Caerostris</taxon>
    </lineage>
</organism>
<feature type="region of interest" description="Disordered" evidence="1">
    <location>
        <begin position="1"/>
        <end position="50"/>
    </location>
</feature>
<dbReference type="EMBL" id="BPLR01013201">
    <property type="protein sequence ID" value="GIY59395.1"/>
    <property type="molecule type" value="Genomic_DNA"/>
</dbReference>
<feature type="compositionally biased region" description="Polar residues" evidence="1">
    <location>
        <begin position="23"/>
        <end position="35"/>
    </location>
</feature>